<dbReference type="Proteomes" id="UP000663829">
    <property type="component" value="Unassembled WGS sequence"/>
</dbReference>
<sequence>MLKIPTKEYDRVDTVLSLFHKLERLSLNIVCVNRESFIDGYWLDHNRSFLSKLENLIDFRFDILSITSPNFMIKTSDDVLLTFQSDYWLKKGWSIGCFVNRIVIDTIENIAYYYCYVFTLPYQYKRFECVPQAFLNYKENSFARQMVLDKWSNVRYLILDDRNYVAYSIEFFQFIKEKFIHLKILSIDDSSTFEQQVISDR</sequence>
<dbReference type="EMBL" id="CAJNOQ010017744">
    <property type="protein sequence ID" value="CAF1406595.1"/>
    <property type="molecule type" value="Genomic_DNA"/>
</dbReference>
<dbReference type="Proteomes" id="UP000682733">
    <property type="component" value="Unassembled WGS sequence"/>
</dbReference>
<dbReference type="Proteomes" id="UP000677228">
    <property type="component" value="Unassembled WGS sequence"/>
</dbReference>
<gene>
    <name evidence="2" type="ORF">GPM918_LOCUS33399</name>
    <name evidence="1" type="ORF">OVA965_LOCUS30294</name>
    <name evidence="4" type="ORF">SRO942_LOCUS34082</name>
    <name evidence="3" type="ORF">TMI583_LOCUS31090</name>
</gene>
<dbReference type="EMBL" id="CAJOBA010043548">
    <property type="protein sequence ID" value="CAF4151127.1"/>
    <property type="molecule type" value="Genomic_DNA"/>
</dbReference>
<evidence type="ECO:0000313" key="4">
    <source>
        <dbReference type="EMBL" id="CAF4297644.1"/>
    </source>
</evidence>
<evidence type="ECO:0000313" key="2">
    <source>
        <dbReference type="EMBL" id="CAF1406595.1"/>
    </source>
</evidence>
<keyword evidence="5" id="KW-1185">Reference proteome</keyword>
<evidence type="ECO:0000313" key="1">
    <source>
        <dbReference type="EMBL" id="CAF1339903.1"/>
    </source>
</evidence>
<comment type="caution">
    <text evidence="2">The sequence shown here is derived from an EMBL/GenBank/DDBJ whole genome shotgun (WGS) entry which is preliminary data.</text>
</comment>
<evidence type="ECO:0000313" key="5">
    <source>
        <dbReference type="Proteomes" id="UP000663829"/>
    </source>
</evidence>
<evidence type="ECO:0000313" key="3">
    <source>
        <dbReference type="EMBL" id="CAF4151127.1"/>
    </source>
</evidence>
<dbReference type="AlphaFoldDB" id="A0A815LGY8"/>
<dbReference type="EMBL" id="CAJOBC010083167">
    <property type="protein sequence ID" value="CAF4297644.1"/>
    <property type="molecule type" value="Genomic_DNA"/>
</dbReference>
<organism evidence="2 5">
    <name type="scientific">Didymodactylos carnosus</name>
    <dbReference type="NCBI Taxonomy" id="1234261"/>
    <lineage>
        <taxon>Eukaryota</taxon>
        <taxon>Metazoa</taxon>
        <taxon>Spiralia</taxon>
        <taxon>Gnathifera</taxon>
        <taxon>Rotifera</taxon>
        <taxon>Eurotatoria</taxon>
        <taxon>Bdelloidea</taxon>
        <taxon>Philodinida</taxon>
        <taxon>Philodinidae</taxon>
        <taxon>Didymodactylos</taxon>
    </lineage>
</organism>
<protein>
    <submittedName>
        <fullName evidence="2">Uncharacterized protein</fullName>
    </submittedName>
</protein>
<proteinExistence type="predicted"/>
<accession>A0A815LGY8</accession>
<reference evidence="2" key="1">
    <citation type="submission" date="2021-02" db="EMBL/GenBank/DDBJ databases">
        <authorList>
            <person name="Nowell W R."/>
        </authorList>
    </citation>
    <scope>NUCLEOTIDE SEQUENCE</scope>
</reference>
<dbReference type="EMBL" id="CAJNOK010021924">
    <property type="protein sequence ID" value="CAF1339903.1"/>
    <property type="molecule type" value="Genomic_DNA"/>
</dbReference>
<dbReference type="Proteomes" id="UP000681722">
    <property type="component" value="Unassembled WGS sequence"/>
</dbReference>
<name>A0A815LGY8_9BILA</name>